<evidence type="ECO:0000313" key="3">
    <source>
        <dbReference type="Proteomes" id="UP000232323"/>
    </source>
</evidence>
<comment type="caution">
    <text evidence="2">The sequence shown here is derived from an EMBL/GenBank/DDBJ whole genome shotgun (WGS) entry which is preliminary data.</text>
</comment>
<proteinExistence type="predicted"/>
<name>A0A250X6I9_9CHLO</name>
<reference evidence="2 3" key="1">
    <citation type="submission" date="2017-08" db="EMBL/GenBank/DDBJ databases">
        <title>Acidophilic green algal genome provides insights into adaptation to an acidic environment.</title>
        <authorList>
            <person name="Hirooka S."/>
            <person name="Hirose Y."/>
            <person name="Kanesaki Y."/>
            <person name="Higuchi S."/>
            <person name="Fujiwara T."/>
            <person name="Onuma R."/>
            <person name="Era A."/>
            <person name="Ohbayashi R."/>
            <person name="Uzuka A."/>
            <person name="Nozaki H."/>
            <person name="Yoshikawa H."/>
            <person name="Miyagishima S.Y."/>
        </authorList>
    </citation>
    <scope>NUCLEOTIDE SEQUENCE [LARGE SCALE GENOMIC DNA]</scope>
    <source>
        <strain evidence="2 3">NIES-2499</strain>
    </source>
</reference>
<evidence type="ECO:0000256" key="1">
    <source>
        <dbReference type="SAM" id="MobiDB-lite"/>
    </source>
</evidence>
<protein>
    <submittedName>
        <fullName evidence="2">Uncharacterized protein</fullName>
    </submittedName>
</protein>
<accession>A0A250X6I9</accession>
<gene>
    <name evidence="2" type="ORF">CEUSTIGMA_g6142.t1</name>
</gene>
<feature type="compositionally biased region" description="Acidic residues" evidence="1">
    <location>
        <begin position="7"/>
        <end position="16"/>
    </location>
</feature>
<dbReference type="Proteomes" id="UP000232323">
    <property type="component" value="Unassembled WGS sequence"/>
</dbReference>
<sequence>MNTFLWDPEENPDEQYTDTKEQAQEASALIKHISKSIHRSKISKPRPPPTIFTHTAEAAVLLSNPLSMLPIGSPPTSCTDIHTAAPSILSSGGTGVATQASLSSGIAAVEGGQDESNMVSTVGLAVLQQLPGKSVQKGTGLFQEVQMRLGAVSIVSRHSAAATAAGPIVSSHRH</sequence>
<feature type="region of interest" description="Disordered" evidence="1">
    <location>
        <begin position="1"/>
        <end position="23"/>
    </location>
</feature>
<dbReference type="EMBL" id="BEGY01000034">
    <property type="protein sequence ID" value="GAX78704.1"/>
    <property type="molecule type" value="Genomic_DNA"/>
</dbReference>
<dbReference type="AlphaFoldDB" id="A0A250X6I9"/>
<organism evidence="2 3">
    <name type="scientific">Chlamydomonas eustigma</name>
    <dbReference type="NCBI Taxonomy" id="1157962"/>
    <lineage>
        <taxon>Eukaryota</taxon>
        <taxon>Viridiplantae</taxon>
        <taxon>Chlorophyta</taxon>
        <taxon>core chlorophytes</taxon>
        <taxon>Chlorophyceae</taxon>
        <taxon>CS clade</taxon>
        <taxon>Chlamydomonadales</taxon>
        <taxon>Chlamydomonadaceae</taxon>
        <taxon>Chlamydomonas</taxon>
    </lineage>
</organism>
<evidence type="ECO:0000313" key="2">
    <source>
        <dbReference type="EMBL" id="GAX78704.1"/>
    </source>
</evidence>
<keyword evidence="3" id="KW-1185">Reference proteome</keyword>